<dbReference type="SMART" id="SM00530">
    <property type="entry name" value="HTH_XRE"/>
    <property type="match status" value="1"/>
</dbReference>
<dbReference type="EMBL" id="FTOH01000014">
    <property type="protein sequence ID" value="SIT18452.1"/>
    <property type="molecule type" value="Genomic_DNA"/>
</dbReference>
<gene>
    <name evidence="3" type="ORF">SAMN05421686_11449</name>
</gene>
<dbReference type="InterPro" id="IPR010982">
    <property type="entry name" value="Lambda_DNA-bd_dom_sf"/>
</dbReference>
<dbReference type="Proteomes" id="UP000185639">
    <property type="component" value="Unassembled WGS sequence"/>
</dbReference>
<dbReference type="PROSITE" id="PS50943">
    <property type="entry name" value="HTH_CROC1"/>
    <property type="match status" value="1"/>
</dbReference>
<evidence type="ECO:0000259" key="2">
    <source>
        <dbReference type="PROSITE" id="PS50943"/>
    </source>
</evidence>
<protein>
    <submittedName>
        <fullName evidence="3">DNA-binding transcriptional regulator, XRE-family HTH domain</fullName>
    </submittedName>
</protein>
<dbReference type="RefSeq" id="WP_076517989.1">
    <property type="nucleotide sequence ID" value="NZ_FTOH01000014.1"/>
</dbReference>
<dbReference type="InterPro" id="IPR001387">
    <property type="entry name" value="Cro/C1-type_HTH"/>
</dbReference>
<dbReference type="GO" id="GO:0003677">
    <property type="term" value="F:DNA binding"/>
    <property type="evidence" value="ECO:0007669"/>
    <property type="project" value="UniProtKB-KW"/>
</dbReference>
<accession>A0A1N7Q6G7</accession>
<dbReference type="OrthoDB" id="5772764at2"/>
<keyword evidence="1 3" id="KW-0238">DNA-binding</keyword>
<dbReference type="PANTHER" id="PTHR46558:SF4">
    <property type="entry name" value="DNA-BIDING PHAGE PROTEIN"/>
    <property type="match status" value="1"/>
</dbReference>
<evidence type="ECO:0000313" key="4">
    <source>
        <dbReference type="Proteomes" id="UP000185639"/>
    </source>
</evidence>
<dbReference type="SUPFAM" id="SSF47413">
    <property type="entry name" value="lambda repressor-like DNA-binding domains"/>
    <property type="match status" value="1"/>
</dbReference>
<dbReference type="PANTHER" id="PTHR46558">
    <property type="entry name" value="TRACRIPTIONAL REGULATORY PROTEIN-RELATED-RELATED"/>
    <property type="match status" value="1"/>
</dbReference>
<dbReference type="CDD" id="cd00093">
    <property type="entry name" value="HTH_XRE"/>
    <property type="match status" value="1"/>
</dbReference>
<reference evidence="4" key="1">
    <citation type="submission" date="2017-01" db="EMBL/GenBank/DDBJ databases">
        <authorList>
            <person name="Varghese N."/>
            <person name="Submissions S."/>
        </authorList>
    </citation>
    <scope>NUCLEOTIDE SEQUENCE [LARGE SCALE GENOMIC DNA]</scope>
    <source>
        <strain evidence="4">DSM 24913</strain>
    </source>
</reference>
<keyword evidence="4" id="KW-1185">Reference proteome</keyword>
<dbReference type="Gene3D" id="1.10.260.40">
    <property type="entry name" value="lambda repressor-like DNA-binding domains"/>
    <property type="match status" value="1"/>
</dbReference>
<evidence type="ECO:0000256" key="1">
    <source>
        <dbReference type="ARBA" id="ARBA00023125"/>
    </source>
</evidence>
<sequence length="99" mass="11324">MLNEALKQIRVFHQIKQVELADKLGISKSYLSEIESNKKPVSMDLLEKYAEYFSVPASSLMMFSENMDAAKKSDRLRLKCASKIIKAMEWISARHDAKA</sequence>
<dbReference type="STRING" id="484498.SAMN05421686_11449"/>
<evidence type="ECO:0000313" key="3">
    <source>
        <dbReference type="EMBL" id="SIT18452.1"/>
    </source>
</evidence>
<organism evidence="3 4">
    <name type="scientific">Thalassolituus maritimus</name>
    <dbReference type="NCBI Taxonomy" id="484498"/>
    <lineage>
        <taxon>Bacteria</taxon>
        <taxon>Pseudomonadati</taxon>
        <taxon>Pseudomonadota</taxon>
        <taxon>Gammaproteobacteria</taxon>
        <taxon>Oceanospirillales</taxon>
        <taxon>Oceanospirillaceae</taxon>
        <taxon>Thalassolituus</taxon>
    </lineage>
</organism>
<proteinExistence type="predicted"/>
<name>A0A1N7Q6G7_9GAMM</name>
<dbReference type="Pfam" id="PF01381">
    <property type="entry name" value="HTH_3"/>
    <property type="match status" value="1"/>
</dbReference>
<feature type="domain" description="HTH cro/C1-type" evidence="2">
    <location>
        <begin position="6"/>
        <end position="60"/>
    </location>
</feature>
<dbReference type="AlphaFoldDB" id="A0A1N7Q6G7"/>